<evidence type="ECO:0000256" key="3">
    <source>
        <dbReference type="ARBA" id="ARBA00006678"/>
    </source>
</evidence>
<evidence type="ECO:0000256" key="2">
    <source>
        <dbReference type="ARBA" id="ARBA00004604"/>
    </source>
</evidence>
<dbReference type="InterPro" id="IPR001247">
    <property type="entry name" value="ExoRNase_PH_dom1"/>
</dbReference>
<dbReference type="InterPro" id="IPR050590">
    <property type="entry name" value="Exosome_comp_Rrp42_subfam"/>
</dbReference>
<evidence type="ECO:0000259" key="10">
    <source>
        <dbReference type="Pfam" id="PF01138"/>
    </source>
</evidence>
<dbReference type="GO" id="GO:0071038">
    <property type="term" value="P:TRAMP-dependent tRNA surveillance pathway"/>
    <property type="evidence" value="ECO:0007669"/>
    <property type="project" value="TreeGrafter"/>
</dbReference>
<comment type="similarity">
    <text evidence="3">Belongs to the RNase PH family.</text>
</comment>
<dbReference type="SUPFAM" id="SSF54211">
    <property type="entry name" value="Ribosomal protein S5 domain 2-like"/>
    <property type="match status" value="1"/>
</dbReference>
<evidence type="ECO:0000313" key="12">
    <source>
        <dbReference type="EMBL" id="KAA0160095.1"/>
    </source>
</evidence>
<dbReference type="GO" id="GO:0016075">
    <property type="term" value="P:rRNA catabolic process"/>
    <property type="evidence" value="ECO:0007669"/>
    <property type="project" value="TreeGrafter"/>
</dbReference>
<dbReference type="OMA" id="WCIRCEL"/>
<dbReference type="GO" id="GO:0034473">
    <property type="term" value="P:U1 snRNA 3'-end processing"/>
    <property type="evidence" value="ECO:0007669"/>
    <property type="project" value="TreeGrafter"/>
</dbReference>
<dbReference type="GO" id="GO:0035925">
    <property type="term" value="F:mRNA 3'-UTR AU-rich region binding"/>
    <property type="evidence" value="ECO:0007669"/>
    <property type="project" value="TreeGrafter"/>
</dbReference>
<dbReference type="GO" id="GO:0034476">
    <property type="term" value="P:U5 snRNA 3'-end processing"/>
    <property type="evidence" value="ECO:0007669"/>
    <property type="project" value="TreeGrafter"/>
</dbReference>
<keyword evidence="7" id="KW-0694">RNA-binding</keyword>
<dbReference type="PANTHER" id="PTHR11097">
    <property type="entry name" value="EXOSOME COMPLEX EXONUCLEASE RIBOSOMAL RNA PROCESSING PROTEIN"/>
    <property type="match status" value="1"/>
</dbReference>
<dbReference type="Gene3D" id="3.30.230.70">
    <property type="entry name" value="GHMP Kinase, N-terminal domain"/>
    <property type="match status" value="1"/>
</dbReference>
<dbReference type="EMBL" id="VLTN01000047">
    <property type="protein sequence ID" value="KAA0148964.1"/>
    <property type="molecule type" value="Genomic_DNA"/>
</dbReference>
<evidence type="ECO:0000256" key="4">
    <source>
        <dbReference type="ARBA" id="ARBA00022490"/>
    </source>
</evidence>
<evidence type="ECO:0000256" key="5">
    <source>
        <dbReference type="ARBA" id="ARBA00022552"/>
    </source>
</evidence>
<dbReference type="GO" id="GO:0034475">
    <property type="term" value="P:U4 snRNA 3'-end processing"/>
    <property type="evidence" value="ECO:0007669"/>
    <property type="project" value="TreeGrafter"/>
</dbReference>
<dbReference type="GO" id="GO:0005730">
    <property type="term" value="C:nucleolus"/>
    <property type="evidence" value="ECO:0007669"/>
    <property type="project" value="UniProtKB-SubCell"/>
</dbReference>
<dbReference type="EMBL" id="VLTO01000020">
    <property type="protein sequence ID" value="KAA0174658.1"/>
    <property type="molecule type" value="Genomic_DNA"/>
</dbReference>
<dbReference type="Pfam" id="PF01138">
    <property type="entry name" value="RNase_PH"/>
    <property type="match status" value="1"/>
</dbReference>
<sequence length="277" mass="27763">MDPDAFAALHPDEYVKAFCDAGARPDGRAIDAARPLVIERGTLPSLPSSALARLGDTLVMCAVRPVLARPAAATPDAGIVDVSVQVSGTVDAALSPMQPGGGRYPPSALDWAESLSELFAKGALVDLKQLCVLPGKAAWCIRCELVVLLSDGCELDACVAAAAAALHGCPLVMPPALASACAHEAGAAGPSAASSLSLKALPVPVTTAVVFGKTLVDPSAVEAAQASGTALHVVALKPGQRAGDGAVLLLRADGPGADAAAADAALELRWGQMWGKA</sequence>
<dbReference type="GO" id="GO:0071035">
    <property type="term" value="P:nuclear polyadenylation-dependent rRNA catabolic process"/>
    <property type="evidence" value="ECO:0007669"/>
    <property type="project" value="TreeGrafter"/>
</dbReference>
<dbReference type="GO" id="GO:0000176">
    <property type="term" value="C:nuclear exosome (RNase complex)"/>
    <property type="evidence" value="ECO:0007669"/>
    <property type="project" value="TreeGrafter"/>
</dbReference>
<keyword evidence="8" id="KW-0539">Nucleus</keyword>
<protein>
    <recommendedName>
        <fullName evidence="9">Ribosomal RNA-processing protein 43</fullName>
    </recommendedName>
</protein>
<feature type="domain" description="Exoribonuclease phosphorolytic" evidence="10">
    <location>
        <begin position="33"/>
        <end position="167"/>
    </location>
</feature>
<keyword evidence="4" id="KW-0963">Cytoplasm</keyword>
<dbReference type="AlphaFoldDB" id="A0A5A8C8M5"/>
<evidence type="ECO:0000313" key="11">
    <source>
        <dbReference type="EMBL" id="KAA0148964.1"/>
    </source>
</evidence>
<keyword evidence="5" id="KW-0698">rRNA processing</keyword>
<evidence type="ECO:0000256" key="7">
    <source>
        <dbReference type="ARBA" id="ARBA00022884"/>
    </source>
</evidence>
<dbReference type="PANTHER" id="PTHR11097:SF9">
    <property type="entry name" value="EXOSOME COMPLEX COMPONENT RRP43"/>
    <property type="match status" value="1"/>
</dbReference>
<reference evidence="14 15" key="1">
    <citation type="submission" date="2019-07" db="EMBL/GenBank/DDBJ databases">
        <title>Genomes of Cafeteria roenbergensis.</title>
        <authorList>
            <person name="Fischer M.G."/>
            <person name="Hackl T."/>
            <person name="Roman M."/>
        </authorList>
    </citation>
    <scope>NUCLEOTIDE SEQUENCE [LARGE SCALE GENOMIC DNA]</scope>
    <source>
        <strain evidence="11 15">BVI</strain>
        <strain evidence="12 16">Cflag</strain>
        <strain evidence="13 14">E4-10P</strain>
    </source>
</reference>
<evidence type="ECO:0000256" key="9">
    <source>
        <dbReference type="ARBA" id="ARBA00030617"/>
    </source>
</evidence>
<evidence type="ECO:0000256" key="1">
    <source>
        <dbReference type="ARBA" id="ARBA00004496"/>
    </source>
</evidence>
<evidence type="ECO:0000313" key="14">
    <source>
        <dbReference type="Proteomes" id="UP000322899"/>
    </source>
</evidence>
<dbReference type="GO" id="GO:0000467">
    <property type="term" value="P:exonucleolytic trimming to generate mature 3'-end of 5.8S rRNA from tricistronic rRNA transcript (SSU-rRNA, 5.8S rRNA, LSU-rRNA)"/>
    <property type="evidence" value="ECO:0007669"/>
    <property type="project" value="TreeGrafter"/>
</dbReference>
<dbReference type="GO" id="GO:0000177">
    <property type="term" value="C:cytoplasmic exosome (RNase complex)"/>
    <property type="evidence" value="ECO:0007669"/>
    <property type="project" value="TreeGrafter"/>
</dbReference>
<dbReference type="OrthoDB" id="272245at2759"/>
<comment type="caution">
    <text evidence="11">The sequence shown here is derived from an EMBL/GenBank/DDBJ whole genome shotgun (WGS) entry which is preliminary data.</text>
</comment>
<dbReference type="Proteomes" id="UP000323011">
    <property type="component" value="Unassembled WGS sequence"/>
</dbReference>
<dbReference type="InterPro" id="IPR027408">
    <property type="entry name" value="PNPase/RNase_PH_dom_sf"/>
</dbReference>
<comment type="subcellular location">
    <subcellularLocation>
        <location evidence="1">Cytoplasm</location>
    </subcellularLocation>
    <subcellularLocation>
        <location evidence="2">Nucleus</location>
        <location evidence="2">Nucleolus</location>
    </subcellularLocation>
</comment>
<accession>A0A5A8C8M5</accession>
<evidence type="ECO:0000313" key="15">
    <source>
        <dbReference type="Proteomes" id="UP000323011"/>
    </source>
</evidence>
<name>A0A5A8C8M5_CAFRO</name>
<organism evidence="11 15">
    <name type="scientific">Cafeteria roenbergensis</name>
    <name type="common">Marine flagellate</name>
    <dbReference type="NCBI Taxonomy" id="33653"/>
    <lineage>
        <taxon>Eukaryota</taxon>
        <taxon>Sar</taxon>
        <taxon>Stramenopiles</taxon>
        <taxon>Bigyra</taxon>
        <taxon>Opalozoa</taxon>
        <taxon>Bicosoecida</taxon>
        <taxon>Cafeteriaceae</taxon>
        <taxon>Cafeteria</taxon>
    </lineage>
</organism>
<dbReference type="InterPro" id="IPR020568">
    <property type="entry name" value="Ribosomal_Su5_D2-typ_SF"/>
</dbReference>
<evidence type="ECO:0000313" key="13">
    <source>
        <dbReference type="EMBL" id="KAA0174658.1"/>
    </source>
</evidence>
<dbReference type="Proteomes" id="UP000325113">
    <property type="component" value="Unassembled WGS sequence"/>
</dbReference>
<proteinExistence type="inferred from homology"/>
<gene>
    <name evidence="13" type="ORF">FNF27_03781</name>
    <name evidence="11" type="ORF">FNF29_06248</name>
    <name evidence="12" type="ORF">FNF31_04561</name>
</gene>
<dbReference type="EMBL" id="VLTM01000048">
    <property type="protein sequence ID" value="KAA0160095.1"/>
    <property type="molecule type" value="Genomic_DNA"/>
</dbReference>
<keyword evidence="15" id="KW-1185">Reference proteome</keyword>
<evidence type="ECO:0000256" key="8">
    <source>
        <dbReference type="ARBA" id="ARBA00023242"/>
    </source>
</evidence>
<evidence type="ECO:0000313" key="16">
    <source>
        <dbReference type="Proteomes" id="UP000325113"/>
    </source>
</evidence>
<dbReference type="Proteomes" id="UP000322899">
    <property type="component" value="Unassembled WGS sequence"/>
</dbReference>
<keyword evidence="6" id="KW-0271">Exosome</keyword>
<dbReference type="GO" id="GO:0071028">
    <property type="term" value="P:nuclear mRNA surveillance"/>
    <property type="evidence" value="ECO:0007669"/>
    <property type="project" value="TreeGrafter"/>
</dbReference>
<evidence type="ECO:0000256" key="6">
    <source>
        <dbReference type="ARBA" id="ARBA00022835"/>
    </source>
</evidence>